<dbReference type="InterPro" id="IPR039366">
    <property type="entry name" value="Pilotin"/>
</dbReference>
<dbReference type="InterPro" id="IPR053196">
    <property type="entry name" value="Lipoprotein_YbaY-like"/>
</dbReference>
<dbReference type="RefSeq" id="WP_248669367.1">
    <property type="nucleotide sequence ID" value="NZ_JALPRX010000116.1"/>
</dbReference>
<proteinExistence type="predicted"/>
<dbReference type="AlphaFoldDB" id="A0A9X1YCP0"/>
<sequence>MPAAIAGLSRRRLAGLALMLPAARAVAAETVLRGTVVFRERMALPPDAVTEVTLADVSRADAPARVIAETRIAGGQSPIPYELRFDPALVLPGRRHALRARITAGDRLLFASTTHHALPAGGTGDTAIPVQRVAGDAAPPGPAGRWLAEDIRGGGVLDRVQSVLEITAEGAVSGTGGCNRIAGSASVTGNRIEFGQLISTMMACTPAVMDQERKFLDALKEARRWRLDAPRRKLLLLDGRDRPVMVLAQA</sequence>
<evidence type="ECO:0000313" key="3">
    <source>
        <dbReference type="EMBL" id="MCK8787315.1"/>
    </source>
</evidence>
<dbReference type="Pfam" id="PF09619">
    <property type="entry name" value="YscW"/>
    <property type="match status" value="1"/>
</dbReference>
<dbReference type="PANTHER" id="PTHR38013:SF1">
    <property type="entry name" value="GLYCOPROTEIN_POLYSACCHARIDE METABOLISM"/>
    <property type="match status" value="1"/>
</dbReference>
<keyword evidence="1" id="KW-0732">Signal</keyword>
<accession>A0A9X1YCP0</accession>
<protein>
    <submittedName>
        <fullName evidence="3">YbaY family lipoprotein</fullName>
    </submittedName>
</protein>
<dbReference type="Gene3D" id="2.40.128.270">
    <property type="match status" value="1"/>
</dbReference>
<keyword evidence="3" id="KW-0449">Lipoprotein</keyword>
<feature type="chain" id="PRO_5040996502" evidence="1">
    <location>
        <begin position="28"/>
        <end position="250"/>
    </location>
</feature>
<evidence type="ECO:0000256" key="1">
    <source>
        <dbReference type="SAM" id="SignalP"/>
    </source>
</evidence>
<dbReference type="EMBL" id="JALPRX010000116">
    <property type="protein sequence ID" value="MCK8787315.1"/>
    <property type="molecule type" value="Genomic_DNA"/>
</dbReference>
<organism evidence="3 4">
    <name type="scientific">Roseomonas acroporae</name>
    <dbReference type="NCBI Taxonomy" id="2937791"/>
    <lineage>
        <taxon>Bacteria</taxon>
        <taxon>Pseudomonadati</taxon>
        <taxon>Pseudomonadota</taxon>
        <taxon>Alphaproteobacteria</taxon>
        <taxon>Acetobacterales</taxon>
        <taxon>Roseomonadaceae</taxon>
        <taxon>Roseomonas</taxon>
    </lineage>
</organism>
<comment type="caution">
    <text evidence="3">The sequence shown here is derived from an EMBL/GenBank/DDBJ whole genome shotgun (WGS) entry which is preliminary data.</text>
</comment>
<dbReference type="PANTHER" id="PTHR38013">
    <property type="entry name" value="GLYCOPROTEIN/POLYSACCHARIDE METABOLISM"/>
    <property type="match status" value="1"/>
</dbReference>
<dbReference type="Pfam" id="PF03724">
    <property type="entry name" value="META"/>
    <property type="match status" value="1"/>
</dbReference>
<feature type="signal peptide" evidence="1">
    <location>
        <begin position="1"/>
        <end position="27"/>
    </location>
</feature>
<evidence type="ECO:0000259" key="2">
    <source>
        <dbReference type="Pfam" id="PF03724"/>
    </source>
</evidence>
<keyword evidence="4" id="KW-1185">Reference proteome</keyword>
<dbReference type="InterPro" id="IPR005184">
    <property type="entry name" value="DUF306_Meta_HslJ"/>
</dbReference>
<evidence type="ECO:0000313" key="4">
    <source>
        <dbReference type="Proteomes" id="UP001139516"/>
    </source>
</evidence>
<gene>
    <name evidence="3" type="ORF">M0638_23365</name>
</gene>
<name>A0A9X1YCP0_9PROT</name>
<reference evidence="3" key="1">
    <citation type="submission" date="2022-04" db="EMBL/GenBank/DDBJ databases">
        <title>Roseomonas acroporae sp. nov., isolated from coral Acropora digitifera.</title>
        <authorList>
            <person name="Sun H."/>
        </authorList>
    </citation>
    <scope>NUCLEOTIDE SEQUENCE</scope>
    <source>
        <strain evidence="3">NAR14</strain>
    </source>
</reference>
<feature type="domain" description="DUF306" evidence="2">
    <location>
        <begin position="144"/>
        <end position="247"/>
    </location>
</feature>
<dbReference type="InterPro" id="IPR038670">
    <property type="entry name" value="HslJ-like_sf"/>
</dbReference>
<dbReference type="Proteomes" id="UP001139516">
    <property type="component" value="Unassembled WGS sequence"/>
</dbReference>